<accession>A0A2K1IA34</accession>
<evidence type="ECO:0000256" key="3">
    <source>
        <dbReference type="ARBA" id="ARBA00023065"/>
    </source>
</evidence>
<evidence type="ECO:0000313" key="6">
    <source>
        <dbReference type="EnsemblPlants" id="PAC:32951846.CDS.1"/>
    </source>
</evidence>
<protein>
    <submittedName>
        <fullName evidence="5 6">Uncharacterized protein</fullName>
    </submittedName>
</protein>
<feature type="region of interest" description="Disordered" evidence="4">
    <location>
        <begin position="232"/>
        <end position="323"/>
    </location>
</feature>
<feature type="compositionally biased region" description="Pro residues" evidence="4">
    <location>
        <begin position="293"/>
        <end position="310"/>
    </location>
</feature>
<dbReference type="NCBIfam" id="TIGR00309">
    <property type="entry name" value="V_ATPase_subD"/>
    <property type="match status" value="1"/>
</dbReference>
<feature type="region of interest" description="Disordered" evidence="4">
    <location>
        <begin position="349"/>
        <end position="370"/>
    </location>
</feature>
<feature type="compositionally biased region" description="Polar residues" evidence="4">
    <location>
        <begin position="232"/>
        <end position="245"/>
    </location>
</feature>
<gene>
    <name evidence="6" type="primary">LOC112278289</name>
    <name evidence="5" type="ORF">PHYPA_030714</name>
</gene>
<name>A0A2K1IA34_PHYPA</name>
<dbReference type="Gene3D" id="1.10.287.3240">
    <property type="match status" value="1"/>
</dbReference>
<keyword evidence="7" id="KW-1185">Reference proteome</keyword>
<reference evidence="6" key="3">
    <citation type="submission" date="2020-12" db="UniProtKB">
        <authorList>
            <consortium name="EnsemblPlants"/>
        </authorList>
    </citation>
    <scope>IDENTIFICATION</scope>
</reference>
<dbReference type="KEGG" id="ppp:112278289"/>
<evidence type="ECO:0000313" key="7">
    <source>
        <dbReference type="Proteomes" id="UP000006727"/>
    </source>
</evidence>
<evidence type="ECO:0000313" key="5">
    <source>
        <dbReference type="EMBL" id="PNR26140.1"/>
    </source>
</evidence>
<dbReference type="Proteomes" id="UP000006727">
    <property type="component" value="Chromosome 27"/>
</dbReference>
<dbReference type="OMA" id="CASGDNI"/>
<keyword evidence="2" id="KW-0813">Transport</keyword>
<dbReference type="STRING" id="3218.A0A2K1IA34"/>
<dbReference type="InterPro" id="IPR002699">
    <property type="entry name" value="V_ATPase_D"/>
</dbReference>
<sequence>MSGQTQRLNVAPTITMMGVVKTRLMGATKGHQMLKRKSDALTLQFRQIMKRIVETKQSMRDLMKASMFSLTEVKCASGDNIKHVIFENVGKSTIKVETREQNIAGVKIPQFESLAETGELKINLTGLAQGGQQFRICRTVFLKLLEVLVELASLQSSFLTLDEVIKTTNRRVNALKNVVKPKLENTIVYIRAELDELEREEFFRLKKVQAFKKKEVEEKLVKNKSLEEQMAMATSTPLSSDNPSSPGRGRIGISLQTSTTAPTFPTLRPPVSIAPNFPPYVHTRSSNFQPMDTPSPQPRPQPPSSNPPPTASIGSHDPYRITTSSPLIMSTSNRLPVILPMSDLLSPLPSVSTTSPPSASTSPSLTTWTNNPPPITVFSSFCPPNTTPSPDPSMILTSHSSLPVSTKSPPMPLDESTLFSLPSASRTPLPLAMPVRSPLPLSVSSNISFMDMPTISVPPMVTSSISNSPSPQNSYCSPHSSVSISSNRSSLARSGVPHGADEVWDPDPDIVFY</sequence>
<dbReference type="PANTHER" id="PTHR11671">
    <property type="entry name" value="V-TYPE ATP SYNTHASE SUBUNIT D"/>
    <property type="match status" value="1"/>
</dbReference>
<feature type="compositionally biased region" description="Polar residues" evidence="4">
    <location>
        <begin position="254"/>
        <end position="263"/>
    </location>
</feature>
<proteinExistence type="inferred from homology"/>
<dbReference type="AlphaFoldDB" id="A0A2K1IA34"/>
<dbReference type="Gramene" id="Pp3c27_340V3.1">
    <property type="protein sequence ID" value="PAC:32951846.CDS.1"/>
    <property type="gene ID" value="Pp3c27_340"/>
</dbReference>
<reference evidence="5 7" key="1">
    <citation type="journal article" date="2008" name="Science">
        <title>The Physcomitrella genome reveals evolutionary insights into the conquest of land by plants.</title>
        <authorList>
            <person name="Rensing S."/>
            <person name="Lang D."/>
            <person name="Zimmer A."/>
            <person name="Terry A."/>
            <person name="Salamov A."/>
            <person name="Shapiro H."/>
            <person name="Nishiyama T."/>
            <person name="Perroud P.-F."/>
            <person name="Lindquist E."/>
            <person name="Kamisugi Y."/>
            <person name="Tanahashi T."/>
            <person name="Sakakibara K."/>
            <person name="Fujita T."/>
            <person name="Oishi K."/>
            <person name="Shin-I T."/>
            <person name="Kuroki Y."/>
            <person name="Toyoda A."/>
            <person name="Suzuki Y."/>
            <person name="Hashimoto A."/>
            <person name="Yamaguchi K."/>
            <person name="Sugano A."/>
            <person name="Kohara Y."/>
            <person name="Fujiyama A."/>
            <person name="Anterola A."/>
            <person name="Aoki S."/>
            <person name="Ashton N."/>
            <person name="Barbazuk W.B."/>
            <person name="Barker E."/>
            <person name="Bennetzen J."/>
            <person name="Bezanilla M."/>
            <person name="Blankenship R."/>
            <person name="Cho S.H."/>
            <person name="Dutcher S."/>
            <person name="Estelle M."/>
            <person name="Fawcett J.A."/>
            <person name="Gundlach H."/>
            <person name="Hanada K."/>
            <person name="Heyl A."/>
            <person name="Hicks K.A."/>
            <person name="Hugh J."/>
            <person name="Lohr M."/>
            <person name="Mayer K."/>
            <person name="Melkozernov A."/>
            <person name="Murata T."/>
            <person name="Nelson D."/>
            <person name="Pils B."/>
            <person name="Prigge M."/>
            <person name="Reiss B."/>
            <person name="Renner T."/>
            <person name="Rombauts S."/>
            <person name="Rushton P."/>
            <person name="Sanderfoot A."/>
            <person name="Schween G."/>
            <person name="Shiu S.-H."/>
            <person name="Stueber K."/>
            <person name="Theodoulou F.L."/>
            <person name="Tu H."/>
            <person name="Van de Peer Y."/>
            <person name="Verrier P.J."/>
            <person name="Waters E."/>
            <person name="Wood A."/>
            <person name="Yang L."/>
            <person name="Cove D."/>
            <person name="Cuming A."/>
            <person name="Hasebe M."/>
            <person name="Lucas S."/>
            <person name="Mishler D.B."/>
            <person name="Reski R."/>
            <person name="Grigoriev I."/>
            <person name="Quatrano R.S."/>
            <person name="Boore J.L."/>
        </authorList>
    </citation>
    <scope>NUCLEOTIDE SEQUENCE [LARGE SCALE GENOMIC DNA]</scope>
    <source>
        <strain evidence="6 7">cv. Gransden 2004</strain>
    </source>
</reference>
<dbReference type="Pfam" id="PF01813">
    <property type="entry name" value="ATP-synt_D"/>
    <property type="match status" value="1"/>
</dbReference>
<feature type="compositionally biased region" description="Acidic residues" evidence="4">
    <location>
        <begin position="502"/>
        <end position="513"/>
    </location>
</feature>
<dbReference type="OrthoDB" id="7676488at2759"/>
<reference evidence="5 7" key="2">
    <citation type="journal article" date="2018" name="Plant J.">
        <title>The Physcomitrella patens chromosome-scale assembly reveals moss genome structure and evolution.</title>
        <authorList>
            <person name="Lang D."/>
            <person name="Ullrich K.K."/>
            <person name="Murat F."/>
            <person name="Fuchs J."/>
            <person name="Jenkins J."/>
            <person name="Haas F.B."/>
            <person name="Piednoel M."/>
            <person name="Gundlach H."/>
            <person name="Van Bel M."/>
            <person name="Meyberg R."/>
            <person name="Vives C."/>
            <person name="Morata J."/>
            <person name="Symeonidi A."/>
            <person name="Hiss M."/>
            <person name="Muchero W."/>
            <person name="Kamisugi Y."/>
            <person name="Saleh O."/>
            <person name="Blanc G."/>
            <person name="Decker E.L."/>
            <person name="van Gessel N."/>
            <person name="Grimwood J."/>
            <person name="Hayes R.D."/>
            <person name="Graham S.W."/>
            <person name="Gunter L.E."/>
            <person name="McDaniel S.F."/>
            <person name="Hoernstein S.N.W."/>
            <person name="Larsson A."/>
            <person name="Li F.W."/>
            <person name="Perroud P.F."/>
            <person name="Phillips J."/>
            <person name="Ranjan P."/>
            <person name="Rokshar D.S."/>
            <person name="Rothfels C.J."/>
            <person name="Schneider L."/>
            <person name="Shu S."/>
            <person name="Stevenson D.W."/>
            <person name="Thummler F."/>
            <person name="Tillich M."/>
            <person name="Villarreal Aguilar J.C."/>
            <person name="Widiez T."/>
            <person name="Wong G.K."/>
            <person name="Wymore A."/>
            <person name="Zhang Y."/>
            <person name="Zimmer A.D."/>
            <person name="Quatrano R.S."/>
            <person name="Mayer K.F.X."/>
            <person name="Goodstein D."/>
            <person name="Casacuberta J.M."/>
            <person name="Vandepoele K."/>
            <person name="Reski R."/>
            <person name="Cuming A.C."/>
            <person name="Tuskan G.A."/>
            <person name="Maumus F."/>
            <person name="Salse J."/>
            <person name="Schmutz J."/>
            <person name="Rensing S.A."/>
        </authorList>
    </citation>
    <scope>NUCLEOTIDE SEQUENCE [LARGE SCALE GENOMIC DNA]</scope>
    <source>
        <strain evidence="6 7">cv. Gransden 2004</strain>
    </source>
</reference>
<dbReference type="GeneID" id="112278289"/>
<dbReference type="EnsemblPlants" id="Pp3c27_340V3.2">
    <property type="protein sequence ID" value="PAC:32951847.CDS.1"/>
    <property type="gene ID" value="Pp3c27_340"/>
</dbReference>
<feature type="compositionally biased region" description="Low complexity" evidence="4">
    <location>
        <begin position="349"/>
        <end position="369"/>
    </location>
</feature>
<dbReference type="EnsemblPlants" id="Pp3c27_340V3.1">
    <property type="protein sequence ID" value="PAC:32951846.CDS.1"/>
    <property type="gene ID" value="Pp3c27_340"/>
</dbReference>
<dbReference type="GO" id="GO:0033176">
    <property type="term" value="C:proton-transporting V-type ATPase complex"/>
    <property type="evidence" value="ECO:0000318"/>
    <property type="project" value="GO_Central"/>
</dbReference>
<dbReference type="EMBL" id="ABEU02000027">
    <property type="protein sequence ID" value="PNR26140.1"/>
    <property type="molecule type" value="Genomic_DNA"/>
</dbReference>
<keyword evidence="3" id="KW-0406">Ion transport</keyword>
<dbReference type="RefSeq" id="XP_024367312.1">
    <property type="nucleotide sequence ID" value="XM_024511544.2"/>
</dbReference>
<evidence type="ECO:0000256" key="4">
    <source>
        <dbReference type="SAM" id="MobiDB-lite"/>
    </source>
</evidence>
<dbReference type="PaxDb" id="3218-PP1S280_30V6.1"/>
<evidence type="ECO:0000256" key="2">
    <source>
        <dbReference type="ARBA" id="ARBA00022448"/>
    </source>
</evidence>
<organism evidence="5">
    <name type="scientific">Physcomitrium patens</name>
    <name type="common">Spreading-leaved earth moss</name>
    <name type="synonym">Physcomitrella patens</name>
    <dbReference type="NCBI Taxonomy" id="3218"/>
    <lineage>
        <taxon>Eukaryota</taxon>
        <taxon>Viridiplantae</taxon>
        <taxon>Streptophyta</taxon>
        <taxon>Embryophyta</taxon>
        <taxon>Bryophyta</taxon>
        <taxon>Bryophytina</taxon>
        <taxon>Bryopsida</taxon>
        <taxon>Funariidae</taxon>
        <taxon>Funariales</taxon>
        <taxon>Funariaceae</taxon>
        <taxon>Physcomitrium</taxon>
    </lineage>
</organism>
<feature type="compositionally biased region" description="Low complexity" evidence="4">
    <location>
        <begin position="463"/>
        <end position="495"/>
    </location>
</feature>
<dbReference type="GO" id="GO:0046961">
    <property type="term" value="F:proton-transporting ATPase activity, rotational mechanism"/>
    <property type="evidence" value="ECO:0007669"/>
    <property type="project" value="InterPro"/>
</dbReference>
<dbReference type="FunFam" id="1.10.287.3240:FF:000003">
    <property type="entry name" value="V-type proton ATPase subunit D"/>
    <property type="match status" value="1"/>
</dbReference>
<feature type="region of interest" description="Disordered" evidence="4">
    <location>
        <begin position="463"/>
        <end position="513"/>
    </location>
</feature>
<dbReference type="GO" id="GO:0005774">
    <property type="term" value="C:vacuolar membrane"/>
    <property type="evidence" value="ECO:0000318"/>
    <property type="project" value="GO_Central"/>
</dbReference>
<evidence type="ECO:0000256" key="1">
    <source>
        <dbReference type="ARBA" id="ARBA00005850"/>
    </source>
</evidence>
<comment type="similarity">
    <text evidence="1">Belongs to the V-ATPase D subunit family.</text>
</comment>
<dbReference type="Gramene" id="Pp3c27_340V3.2">
    <property type="protein sequence ID" value="PAC:32951847.CDS.1"/>
    <property type="gene ID" value="Pp3c27_340"/>
</dbReference>